<evidence type="ECO:0000313" key="19">
    <source>
        <dbReference type="Proteomes" id="UP000290283"/>
    </source>
</evidence>
<evidence type="ECO:0000256" key="6">
    <source>
        <dbReference type="ARBA" id="ARBA00022984"/>
    </source>
</evidence>
<evidence type="ECO:0000256" key="1">
    <source>
        <dbReference type="ARBA" id="ARBA00004141"/>
    </source>
</evidence>
<evidence type="ECO:0000256" key="13">
    <source>
        <dbReference type="ARBA" id="ARBA00041418"/>
    </source>
</evidence>
<evidence type="ECO:0000256" key="5">
    <source>
        <dbReference type="ARBA" id="ARBA00022960"/>
    </source>
</evidence>
<keyword evidence="5" id="KW-0133">Cell shape</keyword>
<keyword evidence="7 17" id="KW-1133">Transmembrane helix</keyword>
<dbReference type="GO" id="GO:0015648">
    <property type="term" value="F:lipid-linked peptidoglycan transporter activity"/>
    <property type="evidence" value="ECO:0007669"/>
    <property type="project" value="TreeGrafter"/>
</dbReference>
<evidence type="ECO:0000256" key="12">
    <source>
        <dbReference type="ARBA" id="ARBA00041185"/>
    </source>
</evidence>
<feature type="transmembrane region" description="Helical" evidence="17">
    <location>
        <begin position="195"/>
        <end position="214"/>
    </location>
</feature>
<feature type="transmembrane region" description="Helical" evidence="17">
    <location>
        <begin position="148"/>
        <end position="165"/>
    </location>
</feature>
<dbReference type="AlphaFoldDB" id="A0A4Q1K4Y3"/>
<evidence type="ECO:0000256" key="10">
    <source>
        <dbReference type="ARBA" id="ARBA00033270"/>
    </source>
</evidence>
<feature type="transmembrane region" description="Helical" evidence="17">
    <location>
        <begin position="47"/>
        <end position="65"/>
    </location>
</feature>
<sequence length="433" mass="48248">MKEFVQNLKGDKVIWSFVALLALFSFMPVYSASSNLAYLKNGSGNTLVYLIKHFVHLVMGFTIMYQVQKVPYHYFRSLSRVLLPLAWVLLFYTLLKGTVIDGANASRWIQVPFLGITFQPSAFASMTLLIFVARYLSKTEVEDMTFQNSFVSLWIPVFITLGLIFPANFSTAALIFSMVLMLAFIGNYPIKNIGIILGMGLGFALFFVVLVKAFPDAFPNRVDTWMSRIDNFTSDKSDPDEDYQIEKAKTAIATGGVYGLGPGKSIQKNFLPQSSSDFIFAIIIEEFGLFGGFVIIFLYLMLFIRFVIASYKAPTMFGKLIVVGLGFPIIFQAFINMGVAVELLPTTGQTLPLISSGGTSIWMTCAAIGIIINVTKKEEEIAQETIEKQQREEALQKLIDKQLAEDKEATESVEENYSITDSAVNPMNAVLNK</sequence>
<evidence type="ECO:0000256" key="9">
    <source>
        <dbReference type="ARBA" id="ARBA00032370"/>
    </source>
</evidence>
<keyword evidence="16" id="KW-0175">Coiled coil</keyword>
<organism evidence="18 19">
    <name type="scientific">Flavobacterium amnicola</name>
    <dbReference type="NCBI Taxonomy" id="2506422"/>
    <lineage>
        <taxon>Bacteria</taxon>
        <taxon>Pseudomonadati</taxon>
        <taxon>Bacteroidota</taxon>
        <taxon>Flavobacteriia</taxon>
        <taxon>Flavobacteriales</taxon>
        <taxon>Flavobacteriaceae</taxon>
        <taxon>Flavobacterium</taxon>
    </lineage>
</organism>
<keyword evidence="19" id="KW-1185">Reference proteome</keyword>
<dbReference type="OrthoDB" id="9812661at2"/>
<comment type="similarity">
    <text evidence="11">Belongs to the SEDS family. FtsW subfamily.</text>
</comment>
<keyword evidence="8 17" id="KW-0472">Membrane</keyword>
<dbReference type="GO" id="GO:0009252">
    <property type="term" value="P:peptidoglycan biosynthetic process"/>
    <property type="evidence" value="ECO:0007669"/>
    <property type="project" value="UniProtKB-KW"/>
</dbReference>
<evidence type="ECO:0000256" key="7">
    <source>
        <dbReference type="ARBA" id="ARBA00022989"/>
    </source>
</evidence>
<feature type="transmembrane region" description="Helical" evidence="17">
    <location>
        <begin position="77"/>
        <end position="95"/>
    </location>
</feature>
<dbReference type="EMBL" id="SBKO01000001">
    <property type="protein sequence ID" value="RXR20637.1"/>
    <property type="molecule type" value="Genomic_DNA"/>
</dbReference>
<protein>
    <recommendedName>
        <fullName evidence="12">Probable peptidoglycan glycosyltransferase FtsW</fullName>
        <ecNumber evidence="14">2.4.99.28</ecNumber>
    </recommendedName>
    <alternativeName>
        <fullName evidence="13">Cell division protein FtsW</fullName>
    </alternativeName>
    <alternativeName>
        <fullName evidence="10">Cell wall polymerase</fullName>
    </alternativeName>
    <alternativeName>
        <fullName evidence="9">Peptidoglycan polymerase</fullName>
    </alternativeName>
</protein>
<evidence type="ECO:0000256" key="3">
    <source>
        <dbReference type="ARBA" id="ARBA00022679"/>
    </source>
</evidence>
<feature type="transmembrane region" description="Helical" evidence="17">
    <location>
        <begin position="115"/>
        <end position="136"/>
    </location>
</feature>
<reference evidence="19" key="1">
    <citation type="submission" date="2019-01" db="EMBL/GenBank/DDBJ databases">
        <title>Cytophagaceae bacterium strain CAR-16.</title>
        <authorList>
            <person name="Chen W.-M."/>
        </authorList>
    </citation>
    <scope>NUCLEOTIDE SEQUENCE [LARGE SCALE GENOMIC DNA]</scope>
    <source>
        <strain evidence="19">LLJ-11</strain>
    </source>
</reference>
<keyword evidence="6" id="KW-0573">Peptidoglycan synthesis</keyword>
<dbReference type="PANTHER" id="PTHR30474:SF2">
    <property type="entry name" value="PEPTIDOGLYCAN GLYCOSYLTRANSFERASE FTSW-RELATED"/>
    <property type="match status" value="1"/>
</dbReference>
<comment type="catalytic activity">
    <reaction evidence="15">
        <text>[GlcNAc-(1-&gt;4)-Mur2Ac(oyl-L-Ala-gamma-D-Glu-L-Lys-D-Ala-D-Ala)](n)-di-trans,octa-cis-undecaprenyl diphosphate + beta-D-GlcNAc-(1-&gt;4)-Mur2Ac(oyl-L-Ala-gamma-D-Glu-L-Lys-D-Ala-D-Ala)-di-trans,octa-cis-undecaprenyl diphosphate = [GlcNAc-(1-&gt;4)-Mur2Ac(oyl-L-Ala-gamma-D-Glu-L-Lys-D-Ala-D-Ala)](n+1)-di-trans,octa-cis-undecaprenyl diphosphate + di-trans,octa-cis-undecaprenyl diphosphate + H(+)</text>
        <dbReference type="Rhea" id="RHEA:23708"/>
        <dbReference type="Rhea" id="RHEA-COMP:9602"/>
        <dbReference type="Rhea" id="RHEA-COMP:9603"/>
        <dbReference type="ChEBI" id="CHEBI:15378"/>
        <dbReference type="ChEBI" id="CHEBI:58405"/>
        <dbReference type="ChEBI" id="CHEBI:60033"/>
        <dbReference type="ChEBI" id="CHEBI:78435"/>
        <dbReference type="EC" id="2.4.99.28"/>
    </reaction>
</comment>
<dbReference type="GO" id="GO:0005886">
    <property type="term" value="C:plasma membrane"/>
    <property type="evidence" value="ECO:0007669"/>
    <property type="project" value="TreeGrafter"/>
</dbReference>
<keyword evidence="2" id="KW-0328">Glycosyltransferase</keyword>
<feature type="transmembrane region" description="Helical" evidence="17">
    <location>
        <begin position="278"/>
        <end position="308"/>
    </location>
</feature>
<feature type="coiled-coil region" evidence="16">
    <location>
        <begin position="372"/>
        <end position="401"/>
    </location>
</feature>
<dbReference type="Proteomes" id="UP000290283">
    <property type="component" value="Unassembled WGS sequence"/>
</dbReference>
<dbReference type="GO" id="GO:0051301">
    <property type="term" value="P:cell division"/>
    <property type="evidence" value="ECO:0007669"/>
    <property type="project" value="UniProtKB-KW"/>
</dbReference>
<feature type="transmembrane region" description="Helical" evidence="17">
    <location>
        <begin position="171"/>
        <end position="188"/>
    </location>
</feature>
<evidence type="ECO:0000256" key="4">
    <source>
        <dbReference type="ARBA" id="ARBA00022692"/>
    </source>
</evidence>
<dbReference type="InterPro" id="IPR001182">
    <property type="entry name" value="FtsW/RodA"/>
</dbReference>
<evidence type="ECO:0000256" key="16">
    <source>
        <dbReference type="SAM" id="Coils"/>
    </source>
</evidence>
<keyword evidence="4 17" id="KW-0812">Transmembrane</keyword>
<dbReference type="GO" id="GO:0008360">
    <property type="term" value="P:regulation of cell shape"/>
    <property type="evidence" value="ECO:0007669"/>
    <property type="project" value="UniProtKB-KW"/>
</dbReference>
<comment type="caution">
    <text evidence="18">The sequence shown here is derived from an EMBL/GenBank/DDBJ whole genome shotgun (WGS) entry which is preliminary data.</text>
</comment>
<gene>
    <name evidence="18" type="ORF">EQG63_01515</name>
</gene>
<keyword evidence="3" id="KW-0808">Transferase</keyword>
<dbReference type="RefSeq" id="WP_129433710.1">
    <property type="nucleotide sequence ID" value="NZ_SBKO01000001.1"/>
</dbReference>
<dbReference type="EC" id="2.4.99.28" evidence="14"/>
<evidence type="ECO:0000256" key="8">
    <source>
        <dbReference type="ARBA" id="ARBA00023136"/>
    </source>
</evidence>
<evidence type="ECO:0000256" key="15">
    <source>
        <dbReference type="ARBA" id="ARBA00049902"/>
    </source>
</evidence>
<dbReference type="Pfam" id="PF01098">
    <property type="entry name" value="FTSW_RODA_SPOVE"/>
    <property type="match status" value="1"/>
</dbReference>
<keyword evidence="18" id="KW-0131">Cell cycle</keyword>
<proteinExistence type="inferred from homology"/>
<evidence type="ECO:0000256" key="14">
    <source>
        <dbReference type="ARBA" id="ARBA00044770"/>
    </source>
</evidence>
<dbReference type="PANTHER" id="PTHR30474">
    <property type="entry name" value="CELL CYCLE PROTEIN"/>
    <property type="match status" value="1"/>
</dbReference>
<comment type="subcellular location">
    <subcellularLocation>
        <location evidence="1">Membrane</location>
        <topology evidence="1">Multi-pass membrane protein</topology>
    </subcellularLocation>
</comment>
<evidence type="ECO:0000313" key="18">
    <source>
        <dbReference type="EMBL" id="RXR20637.1"/>
    </source>
</evidence>
<dbReference type="GO" id="GO:0032153">
    <property type="term" value="C:cell division site"/>
    <property type="evidence" value="ECO:0007669"/>
    <property type="project" value="TreeGrafter"/>
</dbReference>
<evidence type="ECO:0000256" key="2">
    <source>
        <dbReference type="ARBA" id="ARBA00022676"/>
    </source>
</evidence>
<feature type="transmembrane region" description="Helical" evidence="17">
    <location>
        <begin position="353"/>
        <end position="374"/>
    </location>
</feature>
<evidence type="ECO:0000256" key="17">
    <source>
        <dbReference type="SAM" id="Phobius"/>
    </source>
</evidence>
<feature type="transmembrane region" description="Helical" evidence="17">
    <location>
        <begin position="320"/>
        <end position="341"/>
    </location>
</feature>
<accession>A0A4Q1K4Y3</accession>
<dbReference type="GO" id="GO:0008955">
    <property type="term" value="F:peptidoglycan glycosyltransferase activity"/>
    <property type="evidence" value="ECO:0007669"/>
    <property type="project" value="UniProtKB-EC"/>
</dbReference>
<name>A0A4Q1K4Y3_9FLAO</name>
<evidence type="ECO:0000256" key="11">
    <source>
        <dbReference type="ARBA" id="ARBA00038053"/>
    </source>
</evidence>
<keyword evidence="18" id="KW-0132">Cell division</keyword>